<evidence type="ECO:0000256" key="8">
    <source>
        <dbReference type="ARBA" id="ARBA00022801"/>
    </source>
</evidence>
<dbReference type="InterPro" id="IPR021109">
    <property type="entry name" value="Peptidase_aspartic_dom_sf"/>
</dbReference>
<comment type="caution">
    <text evidence="22">The sequence shown here is derived from an EMBL/GenBank/DDBJ whole genome shotgun (WGS) entry which is preliminary data.</text>
</comment>
<dbReference type="CDD" id="cd01647">
    <property type="entry name" value="RT_LTR"/>
    <property type="match status" value="1"/>
</dbReference>
<dbReference type="SUPFAM" id="SSF50630">
    <property type="entry name" value="Acid proteases"/>
    <property type="match status" value="1"/>
</dbReference>
<dbReference type="SMART" id="SM00343">
    <property type="entry name" value="ZnF_C2HC"/>
    <property type="match status" value="1"/>
</dbReference>
<dbReference type="Gene3D" id="2.40.70.10">
    <property type="entry name" value="Acid Proteases"/>
    <property type="match status" value="1"/>
</dbReference>
<feature type="region of interest" description="Disordered" evidence="18">
    <location>
        <begin position="100"/>
        <end position="143"/>
    </location>
</feature>
<evidence type="ECO:0000256" key="11">
    <source>
        <dbReference type="ARBA" id="ARBA00022908"/>
    </source>
</evidence>
<evidence type="ECO:0000256" key="14">
    <source>
        <dbReference type="ARBA" id="ARBA00023125"/>
    </source>
</evidence>
<feature type="domain" description="CCHC-type" evidence="19">
    <location>
        <begin position="387"/>
        <end position="400"/>
    </location>
</feature>
<reference evidence="22" key="2">
    <citation type="submission" date="2022-01" db="EMBL/GenBank/DDBJ databases">
        <authorList>
            <person name="Yamashiro T."/>
            <person name="Shiraishi A."/>
            <person name="Satake H."/>
            <person name="Nakayama K."/>
        </authorList>
    </citation>
    <scope>NUCLEOTIDE SEQUENCE</scope>
</reference>
<dbReference type="SUPFAM" id="SSF56672">
    <property type="entry name" value="DNA/RNA polymerases"/>
    <property type="match status" value="1"/>
</dbReference>
<keyword evidence="7" id="KW-0255">Endonuclease</keyword>
<dbReference type="InterPro" id="IPR041577">
    <property type="entry name" value="RT_RNaseH_2"/>
</dbReference>
<dbReference type="Pfam" id="PF17919">
    <property type="entry name" value="RT_RNaseH_2"/>
    <property type="match status" value="1"/>
</dbReference>
<proteinExistence type="predicted"/>
<evidence type="ECO:0000259" key="19">
    <source>
        <dbReference type="PROSITE" id="PS50158"/>
    </source>
</evidence>
<evidence type="ECO:0000313" key="23">
    <source>
        <dbReference type="Proteomes" id="UP001151760"/>
    </source>
</evidence>
<dbReference type="EMBL" id="BQNB010009732">
    <property type="protein sequence ID" value="GJS67639.1"/>
    <property type="molecule type" value="Genomic_DNA"/>
</dbReference>
<keyword evidence="6" id="KW-0064">Aspartyl protease</keyword>
<evidence type="ECO:0000256" key="3">
    <source>
        <dbReference type="ARBA" id="ARBA00022695"/>
    </source>
</evidence>
<keyword evidence="9" id="KW-0460">Magnesium</keyword>
<dbReference type="InterPro" id="IPR001969">
    <property type="entry name" value="Aspartic_peptidase_AS"/>
</dbReference>
<dbReference type="PROSITE" id="PS00141">
    <property type="entry name" value="ASP_PROTEASE"/>
    <property type="match status" value="1"/>
</dbReference>
<organism evidence="22 23">
    <name type="scientific">Tanacetum coccineum</name>
    <dbReference type="NCBI Taxonomy" id="301880"/>
    <lineage>
        <taxon>Eukaryota</taxon>
        <taxon>Viridiplantae</taxon>
        <taxon>Streptophyta</taxon>
        <taxon>Embryophyta</taxon>
        <taxon>Tracheophyta</taxon>
        <taxon>Spermatophyta</taxon>
        <taxon>Magnoliopsida</taxon>
        <taxon>eudicotyledons</taxon>
        <taxon>Gunneridae</taxon>
        <taxon>Pentapetalae</taxon>
        <taxon>asterids</taxon>
        <taxon>campanulids</taxon>
        <taxon>Asterales</taxon>
        <taxon>Asteraceae</taxon>
        <taxon>Asteroideae</taxon>
        <taxon>Anthemideae</taxon>
        <taxon>Anthemidinae</taxon>
        <taxon>Tanacetum</taxon>
    </lineage>
</organism>
<keyword evidence="10" id="KW-0694">RNA-binding</keyword>
<keyword evidence="23" id="KW-1185">Reference proteome</keyword>
<reference evidence="22" key="1">
    <citation type="journal article" date="2022" name="Int. J. Mol. Sci.">
        <title>Draft Genome of Tanacetum Coccineum: Genomic Comparison of Closely Related Tanacetum-Family Plants.</title>
        <authorList>
            <person name="Yamashiro T."/>
            <person name="Shiraishi A."/>
            <person name="Nakayama K."/>
            <person name="Satake H."/>
        </authorList>
    </citation>
    <scope>NUCLEOTIDE SEQUENCE</scope>
</reference>
<evidence type="ECO:0000256" key="15">
    <source>
        <dbReference type="ARBA" id="ARBA00023172"/>
    </source>
</evidence>
<feature type="compositionally biased region" description="Acidic residues" evidence="18">
    <location>
        <begin position="100"/>
        <end position="110"/>
    </location>
</feature>
<feature type="compositionally biased region" description="Polar residues" evidence="18">
    <location>
        <begin position="355"/>
        <end position="367"/>
    </location>
</feature>
<sequence length="1829" mass="208137">MWPCRVEEKMTLKEVDGQAVEEIETKIIAKDGTITRVPGKFQGYETSEEEPLEQPRRHDLYGFVDHPQLQQGNLMNEFAPHWLPQSNGNMNGWLLEDEDEVERNEVDSDLESTASSKPVWEKTTKANRDRHGGGGNGNDGNNGCSVKAFQSCNPKEYDEKGCAIALTHWIEKMENVIDNSGCAKNQKVRYATSSLVNKALTWWNTQCQARGRVAAMAMSWNDYKALMVEEFCPSNEMEKLENEFWNHKMMGANHAAYTDRFHELAKLVPHLVTPESSRIKRYVARLAPEIRGMLRATQPTTIQTIILKAGILTDEAVSCCTLTKNSDKRKGVEEPSKTGGSWKDNKKAKTGTGFVATTPTRNEAENSNPKCNKCFTHHPVNGFCRLCFNCQKPGHFARDCWAPVRQVAPVNDVRMSNNSRGSRNNRSNGNQVRGRAFNVNVNAMEAIQDPKVVTGTFSLNDHFVTILFDSGADFSFISTEFAPLLNVRPSIVNPGYVIEVADGKKVEVDRIIRDCKLELGGSLFSINLIPLGHGSFDVIVGMDWLSQHKAVIVCHEKVVEIPVEDGRILRVHGERAVGITKALKSAKEDEPRLSDISVVCEFEDVFPEDLSGLPPQRQVEFRIDLVPGATPIAKSPYRLAPSEMQELSGQLQELQDKGFIRPSHSPWGAPVLFVKKKDGSLRMCIDYRELNKLTVKNRYPLPRIDDLFDQLQGSRFFSKIDLRSGYHQLRVHEDDIPKTAFRTRYGHFEFTVMPFGLTNAPAVFMDLMNRVCKPYLDKFVIVFIDDILIYSKTKEDHEVHLGLVLELLRKEKLYAKFSKCEFWLQEVHFLGHVVNQNGIHVDPSKIEAVKNWKTPTTPSEIRSFLGLAGYYRRFIANFSKIAKPLTSLTQKNQKYVWGVEQEEAFQTLKNNLCDAPILTLPDGVEDFVVYCDASNQGLGCVLMQRGKVIAYASRQLKTHEKNYTTHDLELGAVVFALKTWRHYLYGTKSMELFSDYECEIPYHPGKANVVADALSRKERLKPRRVRAMAMTVQIGMRERIQVAQSEALRQENILMENLHGLDQQMEKKEGESLYFMDRIWVPLIGDVRTIIMDEAHKSKYYVHPGADKMYYDLRDRYWWPGMKRDIATYVSRCLTCSKVKAEHQRPSGLLQQPEIPEWKWDKITMDFITKLPRSKSGHDTIWVIVDRLTKSAHFLAIREDYSTEKLAKIYVDEIVTRHGVPVSIISDRDGRFTSRCWQTVQKALGTRLDMSTAYHPQTDGQSERTIQTLEDMLRACVIDFGGSWDVHLPLAEFSYNNSYHSSIKCAPFEALYGRKCRSPVLWAEIGESSLIGPELIQETTDKVVLIKEKLKAARDRQKSYADNRRKPLEFEVGDRVMLKVSPWKGVIRFGKKGKLAPRYVGPFEILERIGLVAYRLRLPEELSGVHDTFHVSNLKKCLADASLHVPLDEIKVDKTLRFVEEPVEIMDREVKSLKRSKIALVKVRWNSKRGPEFTWEREDYMKSKYPQLFVDRADSLAKGSASTYSKVPSTYLGSQGLTITSAGNPFSVSDTLSWGRCNPTQFVVMDQGEHHENFIAKVTAAAGQRKPTREVLAFKLERACLSKCQHNLKQFLIMVIETNFKIQNGMRKQCGSCLKPSPAIKILCMIKVRIIESQSTANPKIRELLPDIELMQEPPPLWKAIKEDLEKRSIKEDAKEPVAFWTRGLGDFDWSNKAMMHQEKAYKAVPPPTGTIIPPRANVSFTGIDELAIRNKVVNQEKTNTSQSAIDRNKVIIEDWVDSDDEETDVSESQKETAFNTENSEESFENSPNHLIETGKSDMKEPSNIPKLQ</sequence>
<dbReference type="PROSITE" id="PS50994">
    <property type="entry name" value="INTEGRASE"/>
    <property type="match status" value="1"/>
</dbReference>
<keyword evidence="15" id="KW-0233">DNA recombination</keyword>
<keyword evidence="5" id="KW-0479">Metal-binding</keyword>
<keyword evidence="14" id="KW-0238">DNA-binding</keyword>
<evidence type="ECO:0000256" key="5">
    <source>
        <dbReference type="ARBA" id="ARBA00022723"/>
    </source>
</evidence>
<evidence type="ECO:0000256" key="9">
    <source>
        <dbReference type="ARBA" id="ARBA00022842"/>
    </source>
</evidence>
<evidence type="ECO:0000256" key="16">
    <source>
        <dbReference type="ARBA" id="ARBA00023268"/>
    </source>
</evidence>
<feature type="compositionally biased region" description="Basic and acidic residues" evidence="18">
    <location>
        <begin position="327"/>
        <end position="336"/>
    </location>
</feature>
<dbReference type="Pfam" id="PF24626">
    <property type="entry name" value="SH3_Tf2-1"/>
    <property type="match status" value="1"/>
</dbReference>
<evidence type="ECO:0000256" key="6">
    <source>
        <dbReference type="ARBA" id="ARBA00022750"/>
    </source>
</evidence>
<keyword evidence="17" id="KW-0863">Zinc-finger</keyword>
<evidence type="ECO:0000256" key="2">
    <source>
        <dbReference type="ARBA" id="ARBA00022679"/>
    </source>
</evidence>
<dbReference type="Pfam" id="PF17921">
    <property type="entry name" value="Integrase_H2C2"/>
    <property type="match status" value="1"/>
</dbReference>
<keyword evidence="11" id="KW-0229">DNA integration</keyword>
<dbReference type="InterPro" id="IPR056924">
    <property type="entry name" value="SH3_Tf2-1"/>
</dbReference>
<feature type="compositionally biased region" description="Basic and acidic residues" evidence="18">
    <location>
        <begin position="119"/>
        <end position="132"/>
    </location>
</feature>
<dbReference type="SUPFAM" id="SSF53098">
    <property type="entry name" value="Ribonuclease H-like"/>
    <property type="match status" value="1"/>
</dbReference>
<dbReference type="CDD" id="cd00303">
    <property type="entry name" value="retropepsin_like"/>
    <property type="match status" value="1"/>
</dbReference>
<dbReference type="Pfam" id="PF03732">
    <property type="entry name" value="Retrotrans_gag"/>
    <property type="match status" value="1"/>
</dbReference>
<dbReference type="Pfam" id="PF00078">
    <property type="entry name" value="RVT_1"/>
    <property type="match status" value="1"/>
</dbReference>
<dbReference type="InterPro" id="IPR043502">
    <property type="entry name" value="DNA/RNA_pol_sf"/>
</dbReference>
<evidence type="ECO:0000256" key="4">
    <source>
        <dbReference type="ARBA" id="ARBA00022722"/>
    </source>
</evidence>
<keyword evidence="16" id="KW-0511">Multifunctional enzyme</keyword>
<dbReference type="InterPro" id="IPR012337">
    <property type="entry name" value="RNaseH-like_sf"/>
</dbReference>
<evidence type="ECO:0000256" key="12">
    <source>
        <dbReference type="ARBA" id="ARBA00022918"/>
    </source>
</evidence>
<keyword evidence="1" id="KW-0645">Protease</keyword>
<keyword evidence="8" id="KW-0378">Hydrolase</keyword>
<dbReference type="Pfam" id="PF00098">
    <property type="entry name" value="zf-CCHC"/>
    <property type="match status" value="1"/>
</dbReference>
<dbReference type="Gene3D" id="3.30.70.270">
    <property type="match status" value="2"/>
</dbReference>
<evidence type="ECO:0000256" key="1">
    <source>
        <dbReference type="ARBA" id="ARBA00022670"/>
    </source>
</evidence>
<dbReference type="InterPro" id="IPR001878">
    <property type="entry name" value="Znf_CCHC"/>
</dbReference>
<keyword evidence="2" id="KW-0808">Transferase</keyword>
<dbReference type="InterPro" id="IPR050951">
    <property type="entry name" value="Retrovirus_Pol_polyprotein"/>
</dbReference>
<feature type="region of interest" description="Disordered" evidence="18">
    <location>
        <begin position="327"/>
        <end position="367"/>
    </location>
</feature>
<evidence type="ECO:0000256" key="17">
    <source>
        <dbReference type="PROSITE-ProRule" id="PRU00047"/>
    </source>
</evidence>
<dbReference type="Pfam" id="PF08284">
    <property type="entry name" value="RVP_2"/>
    <property type="match status" value="1"/>
</dbReference>
<dbReference type="InterPro" id="IPR005162">
    <property type="entry name" value="Retrotrans_gag_dom"/>
</dbReference>
<dbReference type="InterPro" id="IPR036397">
    <property type="entry name" value="RNaseH_sf"/>
</dbReference>
<feature type="domain" description="Integrase catalytic" evidence="21">
    <location>
        <begin position="1152"/>
        <end position="1315"/>
    </location>
</feature>
<feature type="domain" description="Reverse transcriptase" evidence="20">
    <location>
        <begin position="655"/>
        <end position="834"/>
    </location>
</feature>
<dbReference type="PROSITE" id="PS50158">
    <property type="entry name" value="ZF_CCHC"/>
    <property type="match status" value="1"/>
</dbReference>
<accession>A0ABQ4XQH9</accession>
<name>A0ABQ4XQH9_9ASTR</name>
<dbReference type="Proteomes" id="UP001151760">
    <property type="component" value="Unassembled WGS sequence"/>
</dbReference>
<dbReference type="Gene3D" id="1.10.340.70">
    <property type="match status" value="1"/>
</dbReference>
<dbReference type="Gene3D" id="3.30.420.10">
    <property type="entry name" value="Ribonuclease H-like superfamily/Ribonuclease H"/>
    <property type="match status" value="1"/>
</dbReference>
<dbReference type="InterPro" id="IPR000477">
    <property type="entry name" value="RT_dom"/>
</dbReference>
<dbReference type="GO" id="GO:0003964">
    <property type="term" value="F:RNA-directed DNA polymerase activity"/>
    <property type="evidence" value="ECO:0007669"/>
    <property type="project" value="UniProtKB-KW"/>
</dbReference>
<dbReference type="PANTHER" id="PTHR37984:SF5">
    <property type="entry name" value="PROTEIN NYNRIN-LIKE"/>
    <property type="match status" value="1"/>
</dbReference>
<dbReference type="Gene3D" id="3.10.10.10">
    <property type="entry name" value="HIV Type 1 Reverse Transcriptase, subunit A, domain 1"/>
    <property type="match status" value="1"/>
</dbReference>
<dbReference type="PANTHER" id="PTHR37984">
    <property type="entry name" value="PROTEIN CBG26694"/>
    <property type="match status" value="1"/>
</dbReference>
<keyword evidence="17" id="KW-0862">Zinc</keyword>
<keyword evidence="12 22" id="KW-0695">RNA-directed DNA polymerase</keyword>
<dbReference type="InterPro" id="IPR043128">
    <property type="entry name" value="Rev_trsase/Diguanyl_cyclase"/>
</dbReference>
<dbReference type="Gene3D" id="4.10.60.10">
    <property type="entry name" value="Zinc finger, CCHC-type"/>
    <property type="match status" value="1"/>
</dbReference>
<keyword evidence="3" id="KW-0548">Nucleotidyltransferase</keyword>
<dbReference type="InterPro" id="IPR041588">
    <property type="entry name" value="Integrase_H2C2"/>
</dbReference>
<keyword evidence="13" id="KW-0239">DNA-directed DNA polymerase</keyword>
<feature type="region of interest" description="Disordered" evidence="18">
    <location>
        <begin position="1779"/>
        <end position="1829"/>
    </location>
</feature>
<evidence type="ECO:0000256" key="10">
    <source>
        <dbReference type="ARBA" id="ARBA00022884"/>
    </source>
</evidence>
<evidence type="ECO:0000256" key="7">
    <source>
        <dbReference type="ARBA" id="ARBA00022759"/>
    </source>
</evidence>
<gene>
    <name evidence="22" type="ORF">Tco_0682203</name>
</gene>
<keyword evidence="4" id="KW-0540">Nuclease</keyword>
<protein>
    <submittedName>
        <fullName evidence="22">Reverse transcriptase domain-containing protein</fullName>
    </submittedName>
</protein>
<evidence type="ECO:0000256" key="13">
    <source>
        <dbReference type="ARBA" id="ARBA00022932"/>
    </source>
</evidence>
<dbReference type="InterPro" id="IPR001584">
    <property type="entry name" value="Integrase_cat-core"/>
</dbReference>
<evidence type="ECO:0000259" key="20">
    <source>
        <dbReference type="PROSITE" id="PS50878"/>
    </source>
</evidence>
<evidence type="ECO:0000259" key="21">
    <source>
        <dbReference type="PROSITE" id="PS50994"/>
    </source>
</evidence>
<evidence type="ECO:0000313" key="22">
    <source>
        <dbReference type="EMBL" id="GJS67639.1"/>
    </source>
</evidence>
<evidence type="ECO:0000256" key="18">
    <source>
        <dbReference type="SAM" id="MobiDB-lite"/>
    </source>
</evidence>
<dbReference type="CDD" id="cd09274">
    <property type="entry name" value="RNase_HI_RT_Ty3"/>
    <property type="match status" value="1"/>
</dbReference>
<dbReference type="PROSITE" id="PS50878">
    <property type="entry name" value="RT_POL"/>
    <property type="match status" value="1"/>
</dbReference>